<organism evidence="2 3">
    <name type="scientific">Corchorus olitorius</name>
    <dbReference type="NCBI Taxonomy" id="93759"/>
    <lineage>
        <taxon>Eukaryota</taxon>
        <taxon>Viridiplantae</taxon>
        <taxon>Streptophyta</taxon>
        <taxon>Embryophyta</taxon>
        <taxon>Tracheophyta</taxon>
        <taxon>Spermatophyta</taxon>
        <taxon>Magnoliopsida</taxon>
        <taxon>eudicotyledons</taxon>
        <taxon>Gunneridae</taxon>
        <taxon>Pentapetalae</taxon>
        <taxon>rosids</taxon>
        <taxon>malvids</taxon>
        <taxon>Malvales</taxon>
        <taxon>Malvaceae</taxon>
        <taxon>Grewioideae</taxon>
        <taxon>Apeibeae</taxon>
        <taxon>Corchorus</taxon>
    </lineage>
</organism>
<dbReference type="EMBL" id="AWUE01019742">
    <property type="protein sequence ID" value="OMO71768.1"/>
    <property type="molecule type" value="Genomic_DNA"/>
</dbReference>
<reference evidence="3" key="1">
    <citation type="submission" date="2013-09" db="EMBL/GenBank/DDBJ databases">
        <title>Corchorus olitorius genome sequencing.</title>
        <authorList>
            <person name="Alam M."/>
            <person name="Haque M.S."/>
            <person name="Islam M.S."/>
            <person name="Emdad E.M."/>
            <person name="Islam M.M."/>
            <person name="Ahmed B."/>
            <person name="Halim A."/>
            <person name="Hossen Q.M.M."/>
            <person name="Hossain M.Z."/>
            <person name="Ahmed R."/>
            <person name="Khan M.M."/>
            <person name="Islam R."/>
            <person name="Rashid M.M."/>
            <person name="Khan S.A."/>
            <person name="Rahman M.S."/>
            <person name="Alam M."/>
            <person name="Yahiya A.S."/>
            <person name="Khan M.S."/>
            <person name="Azam M.S."/>
            <person name="Haque T."/>
            <person name="Lashkar M.Z.H."/>
            <person name="Akhand A.I."/>
            <person name="Morshed G."/>
            <person name="Roy S."/>
            <person name="Uddin K.S."/>
            <person name="Rabeya T."/>
            <person name="Hossain A.S."/>
            <person name="Chowdhury A."/>
            <person name="Snigdha A.R."/>
            <person name="Mortoza M.S."/>
            <person name="Matin S.A."/>
            <person name="Hoque S.M.E."/>
            <person name="Islam M.K."/>
            <person name="Roy D.K."/>
            <person name="Haider R."/>
            <person name="Moosa M.M."/>
            <person name="Elias S.M."/>
            <person name="Hasan A.M."/>
            <person name="Jahan S."/>
            <person name="Shafiuddin M."/>
            <person name="Mahmood N."/>
            <person name="Shommy N.S."/>
        </authorList>
    </citation>
    <scope>NUCLEOTIDE SEQUENCE [LARGE SCALE GENOMIC DNA]</scope>
    <source>
        <strain evidence="3">cv. O-4</strain>
    </source>
</reference>
<protein>
    <submittedName>
        <fullName evidence="2">Uncharacterized protein</fullName>
    </submittedName>
</protein>
<feature type="region of interest" description="Disordered" evidence="1">
    <location>
        <begin position="1"/>
        <end position="47"/>
    </location>
</feature>
<dbReference type="Proteomes" id="UP000187203">
    <property type="component" value="Unassembled WGS sequence"/>
</dbReference>
<evidence type="ECO:0000313" key="3">
    <source>
        <dbReference type="Proteomes" id="UP000187203"/>
    </source>
</evidence>
<evidence type="ECO:0000256" key="1">
    <source>
        <dbReference type="SAM" id="MobiDB-lite"/>
    </source>
</evidence>
<proteinExistence type="predicted"/>
<sequence>MRLSSQFLFKGSVGTEETERRGVSKEGRKKRRGRRVVGSHRRARRPARERSFLSLCFGIL</sequence>
<name>A0A1R3HN84_9ROSI</name>
<accession>A0A1R3HN84</accession>
<keyword evidence="3" id="KW-1185">Reference proteome</keyword>
<gene>
    <name evidence="2" type="ORF">COLO4_28051</name>
</gene>
<feature type="compositionally biased region" description="Basic residues" evidence="1">
    <location>
        <begin position="27"/>
        <end position="45"/>
    </location>
</feature>
<feature type="compositionally biased region" description="Basic and acidic residues" evidence="1">
    <location>
        <begin position="17"/>
        <end position="26"/>
    </location>
</feature>
<comment type="caution">
    <text evidence="2">The sequence shown here is derived from an EMBL/GenBank/DDBJ whole genome shotgun (WGS) entry which is preliminary data.</text>
</comment>
<dbReference type="AlphaFoldDB" id="A0A1R3HN84"/>
<evidence type="ECO:0000313" key="2">
    <source>
        <dbReference type="EMBL" id="OMO71768.1"/>
    </source>
</evidence>